<keyword evidence="2" id="KW-1133">Transmembrane helix</keyword>
<keyword evidence="6" id="KW-1185">Reference proteome</keyword>
<accession>A0A1E3NWT2</accession>
<dbReference type="SUPFAM" id="SSF57850">
    <property type="entry name" value="RING/U-box"/>
    <property type="match status" value="1"/>
</dbReference>
<dbReference type="EMBL" id="KV454213">
    <property type="protein sequence ID" value="ODQ57470.1"/>
    <property type="molecule type" value="Genomic_DNA"/>
</dbReference>
<sequence>MRLGTLTIVVSGILLSTTLNPILGAPSAFPFFNYKTEPTNQQEIEEFFAKDDCTIYRKLGDIDWDLLTSEDLPPESYHPEFIAYVEKIKHLNGSSPCDSPRIGDDGKWMMRTFAFVVVGISVVFFSLFIAVALLEICALSFRRFRAKYRRLTRLVIRGDITKSQKFHDLFFSKDSLFFFSSCIISLTLGLPSIVIFLLTLFVVVTIEHIIGKQLFNDEENEAPAVIYVNGYNNQGIDRNKTFTRVTRKDVDSFVPAYNTPNARKFDYLIPELSFNKILKFKELMENYPEISKEPFCVVCLEEYLDDVNVLLMPCKHYCHYDCMEDMKYVTGRQNRIEGTSHLQRYSNVFNTRCPLCQLNLLRHFLFYKEYGLDPNEIEYLNTGYNN</sequence>
<dbReference type="GO" id="GO:0008270">
    <property type="term" value="F:zinc ion binding"/>
    <property type="evidence" value="ECO:0007669"/>
    <property type="project" value="UniProtKB-KW"/>
</dbReference>
<feature type="signal peptide" evidence="3">
    <location>
        <begin position="1"/>
        <end position="24"/>
    </location>
</feature>
<feature type="domain" description="RING-type" evidence="4">
    <location>
        <begin position="296"/>
        <end position="357"/>
    </location>
</feature>
<evidence type="ECO:0000256" key="1">
    <source>
        <dbReference type="PROSITE-ProRule" id="PRU00175"/>
    </source>
</evidence>
<gene>
    <name evidence="5" type="ORF">WICANDRAFT_64818</name>
</gene>
<dbReference type="RefSeq" id="XP_019036677.1">
    <property type="nucleotide sequence ID" value="XM_019183814.1"/>
</dbReference>
<dbReference type="CDD" id="cd16448">
    <property type="entry name" value="RING-H2"/>
    <property type="match status" value="1"/>
</dbReference>
<dbReference type="Proteomes" id="UP000094112">
    <property type="component" value="Unassembled WGS sequence"/>
</dbReference>
<dbReference type="SMART" id="SM00184">
    <property type="entry name" value="RING"/>
    <property type="match status" value="1"/>
</dbReference>
<organism evidence="5 6">
    <name type="scientific">Wickerhamomyces anomalus (strain ATCC 58044 / CBS 1984 / NCYC 433 / NRRL Y-366-8)</name>
    <name type="common">Yeast</name>
    <name type="synonym">Hansenula anomala</name>
    <dbReference type="NCBI Taxonomy" id="683960"/>
    <lineage>
        <taxon>Eukaryota</taxon>
        <taxon>Fungi</taxon>
        <taxon>Dikarya</taxon>
        <taxon>Ascomycota</taxon>
        <taxon>Saccharomycotina</taxon>
        <taxon>Saccharomycetes</taxon>
        <taxon>Phaffomycetales</taxon>
        <taxon>Wickerhamomycetaceae</taxon>
        <taxon>Wickerhamomyces</taxon>
    </lineage>
</organism>
<protein>
    <recommendedName>
        <fullName evidence="4">RING-type domain-containing protein</fullName>
    </recommendedName>
</protein>
<evidence type="ECO:0000256" key="3">
    <source>
        <dbReference type="SAM" id="SignalP"/>
    </source>
</evidence>
<evidence type="ECO:0000313" key="5">
    <source>
        <dbReference type="EMBL" id="ODQ57470.1"/>
    </source>
</evidence>
<dbReference type="AlphaFoldDB" id="A0A1E3NWT2"/>
<feature type="transmembrane region" description="Helical" evidence="2">
    <location>
        <begin position="113"/>
        <end position="141"/>
    </location>
</feature>
<keyword evidence="1" id="KW-0479">Metal-binding</keyword>
<dbReference type="InterPro" id="IPR013083">
    <property type="entry name" value="Znf_RING/FYVE/PHD"/>
</dbReference>
<keyword evidence="1" id="KW-0862">Zinc</keyword>
<name>A0A1E3NWT2_WICAA</name>
<dbReference type="OrthoDB" id="3982939at2759"/>
<dbReference type="Gene3D" id="3.30.40.10">
    <property type="entry name" value="Zinc/RING finger domain, C3HC4 (zinc finger)"/>
    <property type="match status" value="1"/>
</dbReference>
<keyword evidence="2" id="KW-0812">Transmembrane</keyword>
<keyword evidence="3" id="KW-0732">Signal</keyword>
<dbReference type="InterPro" id="IPR001841">
    <property type="entry name" value="Znf_RING"/>
</dbReference>
<feature type="transmembrane region" description="Helical" evidence="2">
    <location>
        <begin position="176"/>
        <end position="204"/>
    </location>
</feature>
<keyword evidence="2" id="KW-0472">Membrane</keyword>
<feature type="chain" id="PRO_5009133539" description="RING-type domain-containing protein" evidence="3">
    <location>
        <begin position="25"/>
        <end position="386"/>
    </location>
</feature>
<reference evidence="5 6" key="1">
    <citation type="journal article" date="2016" name="Proc. Natl. Acad. Sci. U.S.A.">
        <title>Comparative genomics of biotechnologically important yeasts.</title>
        <authorList>
            <person name="Riley R."/>
            <person name="Haridas S."/>
            <person name="Wolfe K.H."/>
            <person name="Lopes M.R."/>
            <person name="Hittinger C.T."/>
            <person name="Goeker M."/>
            <person name="Salamov A.A."/>
            <person name="Wisecaver J.H."/>
            <person name="Long T.M."/>
            <person name="Calvey C.H."/>
            <person name="Aerts A.L."/>
            <person name="Barry K.W."/>
            <person name="Choi C."/>
            <person name="Clum A."/>
            <person name="Coughlan A.Y."/>
            <person name="Deshpande S."/>
            <person name="Douglass A.P."/>
            <person name="Hanson S.J."/>
            <person name="Klenk H.-P."/>
            <person name="LaButti K.M."/>
            <person name="Lapidus A."/>
            <person name="Lindquist E.A."/>
            <person name="Lipzen A.M."/>
            <person name="Meier-Kolthoff J.P."/>
            <person name="Ohm R.A."/>
            <person name="Otillar R.P."/>
            <person name="Pangilinan J.L."/>
            <person name="Peng Y."/>
            <person name="Rokas A."/>
            <person name="Rosa C.A."/>
            <person name="Scheuner C."/>
            <person name="Sibirny A.A."/>
            <person name="Slot J.C."/>
            <person name="Stielow J.B."/>
            <person name="Sun H."/>
            <person name="Kurtzman C.P."/>
            <person name="Blackwell M."/>
            <person name="Grigoriev I.V."/>
            <person name="Jeffries T.W."/>
        </authorList>
    </citation>
    <scope>NUCLEOTIDE SEQUENCE [LARGE SCALE GENOMIC DNA]</scope>
    <source>
        <strain evidence="6">ATCC 58044 / CBS 1984 / NCYC 433 / NRRL Y-366-8</strain>
    </source>
</reference>
<evidence type="ECO:0000259" key="4">
    <source>
        <dbReference type="PROSITE" id="PS50089"/>
    </source>
</evidence>
<evidence type="ECO:0000313" key="6">
    <source>
        <dbReference type="Proteomes" id="UP000094112"/>
    </source>
</evidence>
<proteinExistence type="predicted"/>
<dbReference type="GeneID" id="30201060"/>
<keyword evidence="1" id="KW-0863">Zinc-finger</keyword>
<evidence type="ECO:0000256" key="2">
    <source>
        <dbReference type="SAM" id="Phobius"/>
    </source>
</evidence>
<dbReference type="Pfam" id="PF13639">
    <property type="entry name" value="zf-RING_2"/>
    <property type="match status" value="1"/>
</dbReference>
<dbReference type="PROSITE" id="PS50089">
    <property type="entry name" value="ZF_RING_2"/>
    <property type="match status" value="1"/>
</dbReference>